<feature type="domain" description="DM10" evidence="6">
    <location>
        <begin position="413"/>
        <end position="517"/>
    </location>
</feature>
<dbReference type="EMBL" id="VTPC01000996">
    <property type="protein sequence ID" value="KAF2903555.1"/>
    <property type="molecule type" value="Genomic_DNA"/>
</dbReference>
<reference evidence="7" key="1">
    <citation type="submission" date="2019-08" db="EMBL/GenBank/DDBJ databases">
        <title>The genome of the North American firefly Photinus pyralis.</title>
        <authorList>
            <consortium name="Photinus pyralis genome working group"/>
            <person name="Fallon T.R."/>
            <person name="Sander Lower S.E."/>
            <person name="Weng J.-K."/>
        </authorList>
    </citation>
    <scope>NUCLEOTIDE SEQUENCE</scope>
    <source>
        <strain evidence="7">TRF0915ILg1</strain>
        <tissue evidence="7">Whole body</tissue>
    </source>
</reference>
<dbReference type="GO" id="GO:0007052">
    <property type="term" value="P:mitotic spindle organization"/>
    <property type="evidence" value="ECO:0007669"/>
    <property type="project" value="TreeGrafter"/>
</dbReference>
<keyword evidence="2" id="KW-0963">Cytoplasm</keyword>
<dbReference type="GO" id="GO:0005930">
    <property type="term" value="C:axoneme"/>
    <property type="evidence" value="ECO:0007669"/>
    <property type="project" value="UniProtKB-SubCell"/>
</dbReference>
<dbReference type="AlphaFoldDB" id="A0A8K0GGA2"/>
<dbReference type="Proteomes" id="UP000801492">
    <property type="component" value="Unassembled WGS sequence"/>
</dbReference>
<evidence type="ECO:0000256" key="1">
    <source>
        <dbReference type="ARBA" id="ARBA00004430"/>
    </source>
</evidence>
<dbReference type="OrthoDB" id="10255210at2759"/>
<dbReference type="FunFam" id="2.30.29.170:FF:000002">
    <property type="entry name" value="EF-hand domain (C-terminal) containing 1"/>
    <property type="match status" value="1"/>
</dbReference>
<evidence type="ECO:0000313" key="7">
    <source>
        <dbReference type="EMBL" id="KAF2903555.1"/>
    </source>
</evidence>
<dbReference type="InterPro" id="IPR040193">
    <property type="entry name" value="EFHC1/EFHC2/EFHB"/>
</dbReference>
<evidence type="ECO:0000256" key="3">
    <source>
        <dbReference type="ARBA" id="ARBA00022737"/>
    </source>
</evidence>
<keyword evidence="3" id="KW-0677">Repeat</keyword>
<dbReference type="GO" id="GO:0000281">
    <property type="term" value="P:mitotic cytokinesis"/>
    <property type="evidence" value="ECO:0007669"/>
    <property type="project" value="TreeGrafter"/>
</dbReference>
<evidence type="ECO:0000256" key="5">
    <source>
        <dbReference type="ARBA" id="ARBA00023273"/>
    </source>
</evidence>
<dbReference type="GO" id="GO:0060285">
    <property type="term" value="P:cilium-dependent cell motility"/>
    <property type="evidence" value="ECO:0007669"/>
    <property type="project" value="TreeGrafter"/>
</dbReference>
<proteinExistence type="predicted"/>
<dbReference type="GO" id="GO:0043014">
    <property type="term" value="F:alpha-tubulin binding"/>
    <property type="evidence" value="ECO:0007669"/>
    <property type="project" value="TreeGrafter"/>
</dbReference>
<dbReference type="FunFam" id="2.30.29.170:FF:000001">
    <property type="entry name" value="EF-hand domain containing 1"/>
    <property type="match status" value="1"/>
</dbReference>
<accession>A0A8K0GGA2</accession>
<dbReference type="PROSITE" id="PS51336">
    <property type="entry name" value="DM10"/>
    <property type="match status" value="3"/>
</dbReference>
<name>A0A8K0GGA2_IGNLU</name>
<keyword evidence="4" id="KW-0206">Cytoskeleton</keyword>
<dbReference type="FunFam" id="2.30.29.170:FF:000004">
    <property type="entry name" value="EF-hand domain containing 2"/>
    <property type="match status" value="1"/>
</dbReference>
<dbReference type="Pfam" id="PF06565">
    <property type="entry name" value="DM10_dom"/>
    <property type="match status" value="3"/>
</dbReference>
<evidence type="ECO:0000313" key="8">
    <source>
        <dbReference type="Proteomes" id="UP000801492"/>
    </source>
</evidence>
<keyword evidence="8" id="KW-1185">Reference proteome</keyword>
<dbReference type="InterPro" id="IPR006602">
    <property type="entry name" value="DM10_dom"/>
</dbReference>
<keyword evidence="5" id="KW-0966">Cell projection</keyword>
<feature type="domain" description="DM10" evidence="6">
    <location>
        <begin position="236"/>
        <end position="356"/>
    </location>
</feature>
<dbReference type="SMART" id="SM00676">
    <property type="entry name" value="DM10"/>
    <property type="match status" value="3"/>
</dbReference>
<dbReference type="Gene3D" id="2.30.29.170">
    <property type="match status" value="3"/>
</dbReference>
<protein>
    <recommendedName>
        <fullName evidence="6">DM10 domain-containing protein</fullName>
    </recommendedName>
</protein>
<organism evidence="7 8">
    <name type="scientific">Ignelater luminosus</name>
    <name type="common">Cucubano</name>
    <name type="synonym">Pyrophorus luminosus</name>
    <dbReference type="NCBI Taxonomy" id="2038154"/>
    <lineage>
        <taxon>Eukaryota</taxon>
        <taxon>Metazoa</taxon>
        <taxon>Ecdysozoa</taxon>
        <taxon>Arthropoda</taxon>
        <taxon>Hexapoda</taxon>
        <taxon>Insecta</taxon>
        <taxon>Pterygota</taxon>
        <taxon>Neoptera</taxon>
        <taxon>Endopterygota</taxon>
        <taxon>Coleoptera</taxon>
        <taxon>Polyphaga</taxon>
        <taxon>Elateriformia</taxon>
        <taxon>Elateroidea</taxon>
        <taxon>Elateridae</taxon>
        <taxon>Agrypninae</taxon>
        <taxon>Pyrophorini</taxon>
        <taxon>Ignelater</taxon>
    </lineage>
</organism>
<gene>
    <name evidence="7" type="ORF">ILUMI_02628</name>
</gene>
<comment type="caution">
    <text evidence="7">The sequence shown here is derived from an EMBL/GenBank/DDBJ whole genome shotgun (WGS) entry which is preliminary data.</text>
</comment>
<sequence length="754" mass="87897">MAGLPKLPGFNFVDPTTSKYHLSHTFNYCNGYRIPKIGMPGIGGQELDINSVAYIQSQDPVRYDPSLTYGRTRSVAPPQFIPHYALYDQKCLTFKAFFKQSVTESPLEYYRVRKVNIIYFLEDDTITVMEPRIENSGLDQGRLIRRARIPKTEMSDYWHWKDFAIGKDITFYGIVFHTIDCDLFTREFMRSQGLFIGEPEEMPPDPYTQERHASVQAHVTLTPSADDKLRRFLEYDGKVLKFDAIWDTRDEEFGELRPYQILYFLADDTIAVKEVHERNSGRDPFPLLLKKTKLPKIWTDRPVTYPACYMELSDAEVTEYYQPKDFLIGETIFILGRRMLLVDCDKFTQDYFRKALCIEQKPPIEYKPKPKPVPPKPMPPHDGIGTLEDSLQNTLTFLPKPPRKDVIRQLLNANKYLRYVMKFDVVHPEDEIRKFILRYSLADGCCYIYEPPIRNSGIWGGKYLQNSLIIKPGSDPLNPSYYTPADFYIGAVIVVHEQRFIIIDADLYVYRYMQANSEKFPCEVIENMRNYMYNKGYLTDDVENELEKEKETQKKAQRDAIGRELEITKTEMQRCMESLKAGGEDTEYSTRKKREILQQYEDTLKHKYVVPEHGILPVNLECAYPVKIGKLPDLECREEDIADASFTPKHVDTPEEIQQKYYAEVLRKHHDVCEHGKPIVCDKPDLLTRVPPEEKVTTIPEPIMVSGVEHPKSACRVKAVRFAEGDERCMRDRYDLCNLKHEKIPCNCVQYEKK</sequence>
<comment type="subcellular location">
    <subcellularLocation>
        <location evidence="1">Cytoplasm</location>
        <location evidence="1">Cytoskeleton</location>
        <location evidence="1">Cilium axoneme</location>
    </subcellularLocation>
</comment>
<evidence type="ECO:0000256" key="2">
    <source>
        <dbReference type="ARBA" id="ARBA00022490"/>
    </source>
</evidence>
<evidence type="ECO:0000256" key="4">
    <source>
        <dbReference type="ARBA" id="ARBA00023212"/>
    </source>
</evidence>
<feature type="domain" description="DM10" evidence="6">
    <location>
        <begin position="88"/>
        <end position="193"/>
    </location>
</feature>
<evidence type="ECO:0000259" key="6">
    <source>
        <dbReference type="PROSITE" id="PS51336"/>
    </source>
</evidence>
<dbReference type="GO" id="GO:0072686">
    <property type="term" value="C:mitotic spindle"/>
    <property type="evidence" value="ECO:0007669"/>
    <property type="project" value="TreeGrafter"/>
</dbReference>
<dbReference type="PANTHER" id="PTHR12086:SF9">
    <property type="entry name" value="EF-HAND DOMAIN-CONTAINING PROTEIN 1"/>
    <property type="match status" value="1"/>
</dbReference>
<dbReference type="PANTHER" id="PTHR12086">
    <property type="entry name" value="EF-HAND DOMAIN C-TERMINAL CONTAINING PROTEIN"/>
    <property type="match status" value="1"/>
</dbReference>